<evidence type="ECO:0000256" key="1">
    <source>
        <dbReference type="ARBA" id="ARBA00022574"/>
    </source>
</evidence>
<dbReference type="PANTHER" id="PTHR15574">
    <property type="entry name" value="WD REPEAT DOMAIN-CONTAINING FAMILY"/>
    <property type="match status" value="1"/>
</dbReference>
<dbReference type="GO" id="GO:0005737">
    <property type="term" value="C:cytoplasm"/>
    <property type="evidence" value="ECO:0007669"/>
    <property type="project" value="TreeGrafter"/>
</dbReference>
<gene>
    <name evidence="6" type="primary">LOC114243426</name>
</gene>
<keyword evidence="1 3" id="KW-0853">WD repeat</keyword>
<dbReference type="InterPro" id="IPR036322">
    <property type="entry name" value="WD40_repeat_dom_sf"/>
</dbReference>
<dbReference type="InterPro" id="IPR045151">
    <property type="entry name" value="DCAF8"/>
</dbReference>
<protein>
    <submittedName>
        <fullName evidence="6">DDB1- and CUL4-associated factor 8</fullName>
    </submittedName>
</protein>
<feature type="region of interest" description="Disordered" evidence="4">
    <location>
        <begin position="1"/>
        <end position="222"/>
    </location>
</feature>
<dbReference type="PROSITE" id="PS50082">
    <property type="entry name" value="WD_REPEATS_2"/>
    <property type="match status" value="1"/>
</dbReference>
<dbReference type="SMART" id="SM00320">
    <property type="entry name" value="WD40"/>
    <property type="match status" value="7"/>
</dbReference>
<accession>A0A6J2JNW6</accession>
<organism evidence="5 6">
    <name type="scientific">Bombyx mandarina</name>
    <name type="common">Wild silk moth</name>
    <name type="synonym">Wild silkworm</name>
    <dbReference type="NCBI Taxonomy" id="7092"/>
    <lineage>
        <taxon>Eukaryota</taxon>
        <taxon>Metazoa</taxon>
        <taxon>Ecdysozoa</taxon>
        <taxon>Arthropoda</taxon>
        <taxon>Hexapoda</taxon>
        <taxon>Insecta</taxon>
        <taxon>Pterygota</taxon>
        <taxon>Neoptera</taxon>
        <taxon>Endopterygota</taxon>
        <taxon>Lepidoptera</taxon>
        <taxon>Glossata</taxon>
        <taxon>Ditrysia</taxon>
        <taxon>Bombycoidea</taxon>
        <taxon>Bombycidae</taxon>
        <taxon>Bombycinae</taxon>
        <taxon>Bombyx</taxon>
    </lineage>
</organism>
<keyword evidence="2" id="KW-0677">Repeat</keyword>
<dbReference type="RefSeq" id="XP_028030712.1">
    <property type="nucleotide sequence ID" value="XM_028174911.1"/>
</dbReference>
<dbReference type="KEGG" id="bman:114243426"/>
<evidence type="ECO:0000313" key="5">
    <source>
        <dbReference type="Proteomes" id="UP000504629"/>
    </source>
</evidence>
<proteinExistence type="predicted"/>
<feature type="compositionally biased region" description="Polar residues" evidence="4">
    <location>
        <begin position="133"/>
        <end position="143"/>
    </location>
</feature>
<dbReference type="GeneID" id="114243426"/>
<dbReference type="SUPFAM" id="SSF50978">
    <property type="entry name" value="WD40 repeat-like"/>
    <property type="match status" value="1"/>
</dbReference>
<evidence type="ECO:0000256" key="4">
    <source>
        <dbReference type="SAM" id="MobiDB-lite"/>
    </source>
</evidence>
<dbReference type="AlphaFoldDB" id="A0A6J2JNW6"/>
<dbReference type="GO" id="GO:0080008">
    <property type="term" value="C:Cul4-RING E3 ubiquitin ligase complex"/>
    <property type="evidence" value="ECO:0007669"/>
    <property type="project" value="TreeGrafter"/>
</dbReference>
<name>A0A6J2JNW6_BOMMA</name>
<dbReference type="OrthoDB" id="4869960at2759"/>
<feature type="compositionally biased region" description="Polar residues" evidence="4">
    <location>
        <begin position="59"/>
        <end position="88"/>
    </location>
</feature>
<reference evidence="6" key="1">
    <citation type="submission" date="2025-08" db="UniProtKB">
        <authorList>
            <consortium name="RefSeq"/>
        </authorList>
    </citation>
    <scope>IDENTIFICATION</scope>
    <source>
        <tissue evidence="6">Silk gland</tissue>
    </source>
</reference>
<sequence>MDDNNSSDDEFRESPASPKSGGKKLKLNDGSSQDSFKETVSNSKDENIDSGVSADKSESTSSEGHSAGTSEGPSNELVNAAPSTSNIHTILLNIRRPKRNRNYRKRKTPERDTDSNDTSQDSDDLSSEDTPQPARQNENSNSETESDDQPRYMDLCATESDSSNSGSQNSPDSHTFEDSDEMIQLNSGDTDSDEDVPWSRLNDDNDENEESEENRQKTPSVLLKAKPEHNYVILQEIIKREMGITFPCGKTTKTDVIFEQNFYGSLHAVYRLEKLHQLQKHRGCVNSINFHPEGRLLASGSDDTNVVIWDWARKKVIQTIKTGHKSNVFQSKFLHLNSRSQLNIVTCARDGQVRLVQCPSSGGGATRRRLMGHSRAAHKLHVSGAEPHRVLSAGEDGLVLHCDLRHDNVNRLVSVKECGRAVPLYSVDAHPLEPRVLLLAGRDRFVRAYDTRRAASPLALYCPAAFTSRNGSDSKRAKLSMMHLTCAVYNHDGSEILGTYNDDDVYLFDAKNDVYDKDSTSASEGYSKRYSGHRNSATYKGVSFFGPGSEYVVSGSDCAHIYVWDKSSEAIVQWLHGDANGVVNCIEPHPRFPVLATSGLDKDVKIWAPYARADPKYEGLEKVVRENSESRRRSPLFNDFLPTVYNAWRSENQMYADGDMSSPYGGNIEFDGNVCTAF</sequence>
<feature type="compositionally biased region" description="Basic residues" evidence="4">
    <location>
        <begin position="95"/>
        <end position="108"/>
    </location>
</feature>
<dbReference type="PROSITE" id="PS50294">
    <property type="entry name" value="WD_REPEATS_REGION"/>
    <property type="match status" value="1"/>
</dbReference>
<dbReference type="InterPro" id="IPR015943">
    <property type="entry name" value="WD40/YVTN_repeat-like_dom_sf"/>
</dbReference>
<dbReference type="Gene3D" id="2.130.10.10">
    <property type="entry name" value="YVTN repeat-like/Quinoprotein amine dehydrogenase"/>
    <property type="match status" value="1"/>
</dbReference>
<keyword evidence="5" id="KW-1185">Reference proteome</keyword>
<dbReference type="PANTHER" id="PTHR15574:SF21">
    <property type="entry name" value="DDB1- AND CUL4-ASSOCIATED FACTOR 8"/>
    <property type="match status" value="1"/>
</dbReference>
<feature type="repeat" description="WD" evidence="3">
    <location>
        <begin position="278"/>
        <end position="319"/>
    </location>
</feature>
<feature type="compositionally biased region" description="Acidic residues" evidence="4">
    <location>
        <begin position="1"/>
        <end position="11"/>
    </location>
</feature>
<dbReference type="Pfam" id="PF00400">
    <property type="entry name" value="WD40"/>
    <property type="match status" value="3"/>
</dbReference>
<evidence type="ECO:0000313" key="6">
    <source>
        <dbReference type="RefSeq" id="XP_028030712.1"/>
    </source>
</evidence>
<feature type="compositionally biased region" description="Low complexity" evidence="4">
    <location>
        <begin position="160"/>
        <end position="173"/>
    </location>
</feature>
<dbReference type="InterPro" id="IPR001680">
    <property type="entry name" value="WD40_rpt"/>
</dbReference>
<evidence type="ECO:0000256" key="2">
    <source>
        <dbReference type="ARBA" id="ARBA00022737"/>
    </source>
</evidence>
<feature type="compositionally biased region" description="Polar residues" evidence="4">
    <location>
        <begin position="29"/>
        <end position="42"/>
    </location>
</feature>
<evidence type="ECO:0000256" key="3">
    <source>
        <dbReference type="PROSITE-ProRule" id="PRU00221"/>
    </source>
</evidence>
<dbReference type="Proteomes" id="UP000504629">
    <property type="component" value="Unplaced"/>
</dbReference>